<gene>
    <name evidence="6" type="ORF">MNEG_2189</name>
</gene>
<keyword evidence="4 5" id="KW-0342">GTP-binding</keyword>
<dbReference type="EMBL" id="KK100459">
    <property type="protein sequence ID" value="KIZ05766.1"/>
    <property type="molecule type" value="Genomic_DNA"/>
</dbReference>
<dbReference type="SUPFAM" id="SSF52540">
    <property type="entry name" value="P-loop containing nucleoside triphosphate hydrolases"/>
    <property type="match status" value="1"/>
</dbReference>
<accession>A0A0D2NMB0</accession>
<dbReference type="InterPro" id="IPR027417">
    <property type="entry name" value="P-loop_NTPase"/>
</dbReference>
<dbReference type="KEGG" id="mng:MNEG_2189"/>
<dbReference type="GeneID" id="25735067"/>
<keyword evidence="7" id="KW-1185">Reference proteome</keyword>
<comment type="similarity">
    <text evidence="1 5">Belongs to the GPN-loop GTPase family.</text>
</comment>
<evidence type="ECO:0000313" key="6">
    <source>
        <dbReference type="EMBL" id="KIZ05766.1"/>
    </source>
</evidence>
<dbReference type="OrthoDB" id="5839at2759"/>
<dbReference type="PANTHER" id="PTHR21231:SF3">
    <property type="entry name" value="GPN-LOOP GTPASE 2"/>
    <property type="match status" value="1"/>
</dbReference>
<dbReference type="FunFam" id="3.40.50.300:FF:000338">
    <property type="entry name" value="GPN-loop GTPase 2"/>
    <property type="match status" value="1"/>
</dbReference>
<evidence type="ECO:0000256" key="5">
    <source>
        <dbReference type="RuleBase" id="RU365059"/>
    </source>
</evidence>
<comment type="subunit">
    <text evidence="5">Binds to RNA polymerase II (RNAPII).</text>
</comment>
<dbReference type="Proteomes" id="UP000054498">
    <property type="component" value="Unassembled WGS sequence"/>
</dbReference>
<dbReference type="InterPro" id="IPR030231">
    <property type="entry name" value="Gpn2"/>
</dbReference>
<name>A0A0D2NMB0_9CHLO</name>
<dbReference type="GO" id="GO:0005737">
    <property type="term" value="C:cytoplasm"/>
    <property type="evidence" value="ECO:0007669"/>
    <property type="project" value="TreeGrafter"/>
</dbReference>
<dbReference type="GO" id="GO:0003924">
    <property type="term" value="F:GTPase activity"/>
    <property type="evidence" value="ECO:0007669"/>
    <property type="project" value="TreeGrafter"/>
</dbReference>
<dbReference type="RefSeq" id="XP_013904785.1">
    <property type="nucleotide sequence ID" value="XM_014049331.1"/>
</dbReference>
<dbReference type="AlphaFoldDB" id="A0A0D2NMB0"/>
<protein>
    <recommendedName>
        <fullName evidence="5">GPN-loop GTPase 2</fullName>
    </recommendedName>
</protein>
<dbReference type="CDD" id="cd17871">
    <property type="entry name" value="GPN2"/>
    <property type="match status" value="1"/>
</dbReference>
<dbReference type="STRING" id="145388.A0A0D2NMB0"/>
<proteinExistence type="inferred from homology"/>
<dbReference type="Pfam" id="PF03029">
    <property type="entry name" value="ATP_bind_1"/>
    <property type="match status" value="1"/>
</dbReference>
<evidence type="ECO:0000256" key="1">
    <source>
        <dbReference type="ARBA" id="ARBA00005290"/>
    </source>
</evidence>
<keyword evidence="3 5" id="KW-0378">Hydrolase</keyword>
<sequence length="240" mass="26913">MPFGQLLIGPPGSGKTTFCNGVQQYLRAARRHVVLLNLDPANDVLPYEPDIDVCDLVCLEQVMAELGLGPNGGLVYCIEYLEKNVDWLLEKLQPYEEAGAYIVIDCPGQVELFTQHGSLRRVLDLLSKQRGYRLAAVHLVDAHLCTEPSKYIAALLLSLSAMLHLELPHVNVLSKVDLIRQYGRLDFSLDFYTEVQDLSYLVRGMGNDRFGAKHRKLSRELCELVQDFGLVSFLPLAIEV</sequence>
<evidence type="ECO:0000256" key="4">
    <source>
        <dbReference type="ARBA" id="ARBA00023134"/>
    </source>
</evidence>
<organism evidence="6 7">
    <name type="scientific">Monoraphidium neglectum</name>
    <dbReference type="NCBI Taxonomy" id="145388"/>
    <lineage>
        <taxon>Eukaryota</taxon>
        <taxon>Viridiplantae</taxon>
        <taxon>Chlorophyta</taxon>
        <taxon>core chlorophytes</taxon>
        <taxon>Chlorophyceae</taxon>
        <taxon>CS clade</taxon>
        <taxon>Sphaeropleales</taxon>
        <taxon>Selenastraceae</taxon>
        <taxon>Monoraphidium</taxon>
    </lineage>
</organism>
<dbReference type="GO" id="GO:0005525">
    <property type="term" value="F:GTP binding"/>
    <property type="evidence" value="ECO:0007669"/>
    <property type="project" value="UniProtKB-KW"/>
</dbReference>
<reference evidence="6 7" key="1">
    <citation type="journal article" date="2013" name="BMC Genomics">
        <title>Reconstruction of the lipid metabolism for the microalga Monoraphidium neglectum from its genome sequence reveals characteristics suitable for biofuel production.</title>
        <authorList>
            <person name="Bogen C."/>
            <person name="Al-Dilaimi A."/>
            <person name="Albersmeier A."/>
            <person name="Wichmann J."/>
            <person name="Grundmann M."/>
            <person name="Rupp O."/>
            <person name="Lauersen K.J."/>
            <person name="Blifernez-Klassen O."/>
            <person name="Kalinowski J."/>
            <person name="Goesmann A."/>
            <person name="Mussgnug J.H."/>
            <person name="Kruse O."/>
        </authorList>
    </citation>
    <scope>NUCLEOTIDE SEQUENCE [LARGE SCALE GENOMIC DNA]</scope>
    <source>
        <strain evidence="6 7">SAG 48.87</strain>
    </source>
</reference>
<dbReference type="InterPro" id="IPR004130">
    <property type="entry name" value="Gpn"/>
</dbReference>
<keyword evidence="2 5" id="KW-0547">Nucleotide-binding</keyword>
<evidence type="ECO:0000256" key="2">
    <source>
        <dbReference type="ARBA" id="ARBA00022741"/>
    </source>
</evidence>
<evidence type="ECO:0000256" key="3">
    <source>
        <dbReference type="ARBA" id="ARBA00022801"/>
    </source>
</evidence>
<dbReference type="PANTHER" id="PTHR21231">
    <property type="entry name" value="XPA-BINDING PROTEIN 1-RELATED"/>
    <property type="match status" value="1"/>
</dbReference>
<comment type="function">
    <text evidence="5">Small GTPase required for proper localization of RNA polymerase II and III (RNAPII and RNAPIII). May act at an RNAP assembly step prior to nuclear import.</text>
</comment>
<dbReference type="Gene3D" id="3.40.50.300">
    <property type="entry name" value="P-loop containing nucleotide triphosphate hydrolases"/>
    <property type="match status" value="1"/>
</dbReference>
<evidence type="ECO:0000313" key="7">
    <source>
        <dbReference type="Proteomes" id="UP000054498"/>
    </source>
</evidence>